<dbReference type="NCBIfam" id="NF002481">
    <property type="entry name" value="PRK01747.1-2"/>
    <property type="match status" value="1"/>
</dbReference>
<comment type="similarity">
    <text evidence="10">In the N-terminal section; belongs to the methyltransferase superfamily. tRNA (mnm(5)s(2)U34)-methyltransferase family.</text>
</comment>
<dbReference type="GO" id="GO:0002098">
    <property type="term" value="P:tRNA wobble uridine modification"/>
    <property type="evidence" value="ECO:0007669"/>
    <property type="project" value="TreeGrafter"/>
</dbReference>
<dbReference type="OrthoDB" id="9786494at2"/>
<dbReference type="Gene3D" id="3.40.50.150">
    <property type="entry name" value="Vaccinia Virus protein VP39"/>
    <property type="match status" value="1"/>
</dbReference>
<accession>A0A0F4Q070</accession>
<keyword evidence="8 10" id="KW-0560">Oxidoreductase</keyword>
<keyword evidence="14" id="KW-1185">Reference proteome</keyword>
<evidence type="ECO:0000256" key="6">
    <source>
        <dbReference type="ARBA" id="ARBA00022694"/>
    </source>
</evidence>
<comment type="subcellular location">
    <subcellularLocation>
        <location evidence="10">Cytoplasm</location>
    </subcellularLocation>
</comment>
<comment type="similarity">
    <text evidence="10">In the C-terminal section; belongs to the DAO family.</text>
</comment>
<evidence type="ECO:0000256" key="10">
    <source>
        <dbReference type="HAMAP-Rule" id="MF_01102"/>
    </source>
</evidence>
<dbReference type="NCBIfam" id="NF033855">
    <property type="entry name" value="tRNA_MNMC2"/>
    <property type="match status" value="1"/>
</dbReference>
<dbReference type="EC" id="2.1.1.61" evidence="10"/>
<evidence type="ECO:0000256" key="9">
    <source>
        <dbReference type="ARBA" id="ARBA00023268"/>
    </source>
</evidence>
<evidence type="ECO:0000256" key="5">
    <source>
        <dbReference type="ARBA" id="ARBA00022691"/>
    </source>
</evidence>
<dbReference type="PANTHER" id="PTHR13847:SF283">
    <property type="entry name" value="TRNA 5-METHYLAMINOMETHYL-2-THIOURIDINE BIOSYNTHESIS BIFUNCTIONAL PROTEIN MNMC"/>
    <property type="match status" value="1"/>
</dbReference>
<proteinExistence type="inferred from homology"/>
<dbReference type="eggNOG" id="COG4121">
    <property type="taxonomic scope" value="Bacteria"/>
</dbReference>
<evidence type="ECO:0000256" key="3">
    <source>
        <dbReference type="ARBA" id="ARBA00022630"/>
    </source>
</evidence>
<dbReference type="InterPro" id="IPR006076">
    <property type="entry name" value="FAD-dep_OxRdtase"/>
</dbReference>
<dbReference type="EMBL" id="JXXZ01000004">
    <property type="protein sequence ID" value="KJZ01187.1"/>
    <property type="molecule type" value="Genomic_DNA"/>
</dbReference>
<evidence type="ECO:0000256" key="8">
    <source>
        <dbReference type="ARBA" id="ARBA00023002"/>
    </source>
</evidence>
<dbReference type="RefSeq" id="WP_045978128.1">
    <property type="nucleotide sequence ID" value="NZ_JXXY01000001.1"/>
</dbReference>
<keyword evidence="1 10" id="KW-0963">Cytoplasm</keyword>
<dbReference type="InterPro" id="IPR029063">
    <property type="entry name" value="SAM-dependent_MTases_sf"/>
</dbReference>
<keyword evidence="5 10" id="KW-0949">S-adenosyl-L-methionine</keyword>
<dbReference type="Proteomes" id="UP000033664">
    <property type="component" value="Unassembled WGS sequence"/>
</dbReference>
<dbReference type="InterPro" id="IPR036188">
    <property type="entry name" value="FAD/NAD-bd_sf"/>
</dbReference>
<dbReference type="NCBIfam" id="TIGR03197">
    <property type="entry name" value="MnmC_Cterm"/>
    <property type="match status" value="1"/>
</dbReference>
<name>A0A0F4Q070_9GAMM</name>
<dbReference type="Pfam" id="PF05430">
    <property type="entry name" value="Methyltransf_30"/>
    <property type="match status" value="1"/>
</dbReference>
<comment type="cofactor">
    <cofactor evidence="10">
        <name>FAD</name>
        <dbReference type="ChEBI" id="CHEBI:57692"/>
    </cofactor>
</comment>
<dbReference type="AlphaFoldDB" id="A0A0F4Q070"/>
<keyword evidence="2 10" id="KW-0489">Methyltransferase</keyword>
<dbReference type="GO" id="GO:0005737">
    <property type="term" value="C:cytoplasm"/>
    <property type="evidence" value="ECO:0007669"/>
    <property type="project" value="UniProtKB-SubCell"/>
</dbReference>
<keyword evidence="4 10" id="KW-0808">Transferase</keyword>
<organism evidence="13 14">
    <name type="scientific">Pseudoalteromonas ruthenica</name>
    <dbReference type="NCBI Taxonomy" id="151081"/>
    <lineage>
        <taxon>Bacteria</taxon>
        <taxon>Pseudomonadati</taxon>
        <taxon>Pseudomonadota</taxon>
        <taxon>Gammaproteobacteria</taxon>
        <taxon>Alteromonadales</taxon>
        <taxon>Pseudoalteromonadaceae</taxon>
        <taxon>Pseudoalteromonas</taxon>
    </lineage>
</organism>
<reference evidence="13 14" key="1">
    <citation type="journal article" date="2015" name="BMC Genomics">
        <title>Genome mining reveals unlocked bioactive potential of marine Gram-negative bacteria.</title>
        <authorList>
            <person name="Machado H."/>
            <person name="Sonnenschein E.C."/>
            <person name="Melchiorsen J."/>
            <person name="Gram L."/>
        </authorList>
    </citation>
    <scope>NUCLEOTIDE SEQUENCE [LARGE SCALE GENOMIC DNA]</scope>
    <source>
        <strain evidence="13 14">S3137</strain>
    </source>
</reference>
<dbReference type="GO" id="GO:0004808">
    <property type="term" value="F:tRNA (5-methylaminomethyl-2-thiouridylate)(34)-methyltransferase activity"/>
    <property type="evidence" value="ECO:0007669"/>
    <property type="project" value="UniProtKB-EC"/>
</dbReference>
<evidence type="ECO:0000256" key="4">
    <source>
        <dbReference type="ARBA" id="ARBA00022679"/>
    </source>
</evidence>
<evidence type="ECO:0000256" key="2">
    <source>
        <dbReference type="ARBA" id="ARBA00022603"/>
    </source>
</evidence>
<evidence type="ECO:0000256" key="7">
    <source>
        <dbReference type="ARBA" id="ARBA00022827"/>
    </source>
</evidence>
<dbReference type="InterPro" id="IPR023032">
    <property type="entry name" value="tRNA_MAMT_biosynth_bifunc_MnmC"/>
</dbReference>
<comment type="caution">
    <text evidence="13">The sequence shown here is derived from an EMBL/GenBank/DDBJ whole genome shotgun (WGS) entry which is preliminary data.</text>
</comment>
<dbReference type="GO" id="GO:0032259">
    <property type="term" value="P:methylation"/>
    <property type="evidence" value="ECO:0007669"/>
    <property type="project" value="UniProtKB-KW"/>
</dbReference>
<dbReference type="PANTHER" id="PTHR13847">
    <property type="entry name" value="SARCOSINE DEHYDROGENASE-RELATED"/>
    <property type="match status" value="1"/>
</dbReference>
<keyword evidence="9 10" id="KW-0511">Multifunctional enzyme</keyword>
<dbReference type="HAMAP" id="MF_01102">
    <property type="entry name" value="MnmC"/>
    <property type="match status" value="1"/>
</dbReference>
<evidence type="ECO:0000313" key="13">
    <source>
        <dbReference type="EMBL" id="KJZ01187.1"/>
    </source>
</evidence>
<dbReference type="GeneID" id="58227834"/>
<dbReference type="InterPro" id="IPR017610">
    <property type="entry name" value="tRNA_S-uridine_synth_MnmC_C"/>
</dbReference>
<evidence type="ECO:0000256" key="1">
    <source>
        <dbReference type="ARBA" id="ARBA00022490"/>
    </source>
</evidence>
<dbReference type="Gene3D" id="3.50.50.60">
    <property type="entry name" value="FAD/NAD(P)-binding domain"/>
    <property type="match status" value="1"/>
</dbReference>
<dbReference type="InterPro" id="IPR047785">
    <property type="entry name" value="tRNA_MNMC2"/>
</dbReference>
<dbReference type="EC" id="1.5.-.-" evidence="10"/>
<keyword evidence="6 10" id="KW-0819">tRNA processing</keyword>
<dbReference type="GO" id="GO:0016645">
    <property type="term" value="F:oxidoreductase activity, acting on the CH-NH group of donors"/>
    <property type="evidence" value="ECO:0007669"/>
    <property type="project" value="InterPro"/>
</dbReference>
<evidence type="ECO:0000259" key="12">
    <source>
        <dbReference type="Pfam" id="PF05430"/>
    </source>
</evidence>
<dbReference type="GO" id="GO:0050660">
    <property type="term" value="F:flavin adenine dinucleotide binding"/>
    <property type="evidence" value="ECO:0007669"/>
    <property type="project" value="UniProtKB-UniRule"/>
</dbReference>
<dbReference type="InterPro" id="IPR008471">
    <property type="entry name" value="MnmC-like_methylTransf"/>
</dbReference>
<dbReference type="eggNOG" id="COG0665">
    <property type="taxonomic scope" value="Bacteria"/>
</dbReference>
<protein>
    <recommendedName>
        <fullName evidence="10">tRNA 5-methylaminomethyl-2-thiouridine biosynthesis bifunctional protein MnmC</fullName>
        <shortName evidence="10">tRNA mnm(5)s(2)U biosynthesis bifunctional protein</shortName>
    </recommendedName>
    <domain>
        <recommendedName>
            <fullName evidence="10">tRNA (mnm(5)s(2)U34)-methyltransferase</fullName>
            <ecNumber evidence="10">2.1.1.61</ecNumber>
        </recommendedName>
    </domain>
    <domain>
        <recommendedName>
            <fullName evidence="10">FAD-dependent cmnm(5)s(2)U34 oxidoreductase</fullName>
            <ecNumber evidence="10">1.5.-.-</ecNumber>
        </recommendedName>
    </domain>
</protein>
<evidence type="ECO:0000313" key="14">
    <source>
        <dbReference type="Proteomes" id="UP000033664"/>
    </source>
</evidence>
<keyword evidence="3 10" id="KW-0285">Flavoprotein</keyword>
<feature type="region of interest" description="FAD-dependent cmnm(5)s(2)U34 oxidoreductase" evidence="10">
    <location>
        <begin position="260"/>
        <end position="658"/>
    </location>
</feature>
<sequence length="658" mass="73433">MITHAKIHFNDCGTPVADDFDDVYFSNEDGLAESDYVFYQHNHISERLCSHPREQFVIAETGFGTGLNFLNAWQRFATQTEKKATRLHFISFEKFPIQRQDLARALAAWPQLSHYSEQLVAQYPEALPGCHRLHFGEVTLDLWIGDVLDSIEQMNFNRHGLVDAWFLDGFAPSKNPDMWQQSLFDAMAHLGREAATFATFTAAGFVRRGLQQAGFKVNKVKGYGRKREMIVGELEHTTATTNVPAPFVRHTRPLDKVAIVGGGIAAATLAHRLTARNIPCTLFCADDELAQGASHNKQGAVYPHLQADVSPSSELFAHSFLYAKRLYEQLANDVDFAHQWCGVLLQGVKEEGKKRHANLLSKNNWPQWLIQGVDAEQASDIAGIDTPYGGLFIPDAGWVSPVELVQALVTHAKQQAQLDIHFATQVTAVNRVGERWQLLCKNKGYDDFSDVFICMGEHSTELLPENELALQSVRGQVSHLSASDNSRKLNTVLCHKGYFTPAHDGSHCMGATFEKDTQARDIRDADNRTNWQQFAGFYGECDWTQELQDINGAKAAIRATLADHLPIIGQYAQQDDYIAAFPLLPKGQWQGQQPLRHQNPGLHLFTGLGARGLCTAPLCAESLVASLCDEPLPISNRVDQALHPARFIIRDLKRGQIK</sequence>
<feature type="region of interest" description="tRNA (mnm(5)s(2)U34)-methyltransferase" evidence="10">
    <location>
        <begin position="1"/>
        <end position="235"/>
    </location>
</feature>
<dbReference type="Pfam" id="PF01266">
    <property type="entry name" value="DAO"/>
    <property type="match status" value="1"/>
</dbReference>
<feature type="domain" description="FAD dependent oxidoreductase" evidence="11">
    <location>
        <begin position="256"/>
        <end position="623"/>
    </location>
</feature>
<gene>
    <name evidence="10" type="primary">mnmC</name>
    <name evidence="13" type="ORF">TW72_04940</name>
</gene>
<keyword evidence="7 10" id="KW-0274">FAD</keyword>
<feature type="domain" description="MnmC-like methyltransferase" evidence="12">
    <location>
        <begin position="111"/>
        <end position="233"/>
    </location>
</feature>
<dbReference type="PATRIC" id="fig|151081.8.peg.124"/>
<dbReference type="Gene3D" id="3.30.9.10">
    <property type="entry name" value="D-Amino Acid Oxidase, subunit A, domain 2"/>
    <property type="match status" value="1"/>
</dbReference>
<comment type="catalytic activity">
    <reaction evidence="10">
        <text>5-aminomethyl-2-thiouridine(34) in tRNA + S-adenosyl-L-methionine = 5-methylaminomethyl-2-thiouridine(34) in tRNA + S-adenosyl-L-homocysteine + H(+)</text>
        <dbReference type="Rhea" id="RHEA:19569"/>
        <dbReference type="Rhea" id="RHEA-COMP:10195"/>
        <dbReference type="Rhea" id="RHEA-COMP:10197"/>
        <dbReference type="ChEBI" id="CHEBI:15378"/>
        <dbReference type="ChEBI" id="CHEBI:57856"/>
        <dbReference type="ChEBI" id="CHEBI:59789"/>
        <dbReference type="ChEBI" id="CHEBI:74454"/>
        <dbReference type="ChEBI" id="CHEBI:74455"/>
        <dbReference type="EC" id="2.1.1.61"/>
    </reaction>
</comment>
<evidence type="ECO:0000259" key="11">
    <source>
        <dbReference type="Pfam" id="PF01266"/>
    </source>
</evidence>
<dbReference type="FunFam" id="3.40.50.150:FF:000107">
    <property type="entry name" value="tRNA 5-methylaminomethyl-2-thiouridine biosynthesis bifunctional protein MnmC"/>
    <property type="match status" value="1"/>
</dbReference>
<dbReference type="SUPFAM" id="SSF51905">
    <property type="entry name" value="FAD/NAD(P)-binding domain"/>
    <property type="match status" value="1"/>
</dbReference>
<comment type="function">
    <text evidence="10">Catalyzes the last two steps in the biosynthesis of 5-methylaminomethyl-2-thiouridine (mnm(5)s(2)U) at the wobble position (U34) in tRNA. Catalyzes the FAD-dependent demodification of cmnm(5)s(2)U34 to nm(5)s(2)U34, followed by the transfer of a methyl group from S-adenosyl-L-methionine to nm(5)s(2)U34, to form mnm(5)s(2)U34.</text>
</comment>